<evidence type="ECO:0000259" key="2">
    <source>
        <dbReference type="PROSITE" id="PS50164"/>
    </source>
</evidence>
<accession>A0A2M9C742</accession>
<dbReference type="InterPro" id="IPR035901">
    <property type="entry name" value="GIY-YIG_endonuc_sf"/>
</dbReference>
<organism evidence="3 4">
    <name type="scientific">Chryseobacterium geocarposphaerae</name>
    <dbReference type="NCBI Taxonomy" id="1416776"/>
    <lineage>
        <taxon>Bacteria</taxon>
        <taxon>Pseudomonadati</taxon>
        <taxon>Bacteroidota</taxon>
        <taxon>Flavobacteriia</taxon>
        <taxon>Flavobacteriales</taxon>
        <taxon>Weeksellaceae</taxon>
        <taxon>Chryseobacterium group</taxon>
        <taxon>Chryseobacterium</taxon>
    </lineage>
</organism>
<dbReference type="Pfam" id="PF01541">
    <property type="entry name" value="GIY-YIG"/>
    <property type="match status" value="1"/>
</dbReference>
<sequence length="102" mass="12646">MYKTKGTHNYYIYILTNKNKTVLYIGVTNSLKERLYWHQNPDPVTRHFTHKYSCCHLIYYEDFKDIDEAIKREKQLKGWRREKKEILINEFNPEWKFLNNEI</sequence>
<dbReference type="SMART" id="SM00465">
    <property type="entry name" value="GIYc"/>
    <property type="match status" value="1"/>
</dbReference>
<keyword evidence="4" id="KW-1185">Reference proteome</keyword>
<dbReference type="PROSITE" id="PS50164">
    <property type="entry name" value="GIY_YIG"/>
    <property type="match status" value="1"/>
</dbReference>
<keyword evidence="3" id="KW-0255">Endonuclease</keyword>
<gene>
    <name evidence="3" type="ORF">CLV73_0585</name>
</gene>
<dbReference type="PANTHER" id="PTHR34477">
    <property type="entry name" value="UPF0213 PROTEIN YHBQ"/>
    <property type="match status" value="1"/>
</dbReference>
<dbReference type="RefSeq" id="WP_100375367.1">
    <property type="nucleotide sequence ID" value="NZ_PGFD01000001.1"/>
</dbReference>
<feature type="domain" description="GIY-YIG" evidence="2">
    <location>
        <begin position="8"/>
        <end position="86"/>
    </location>
</feature>
<proteinExistence type="inferred from homology"/>
<dbReference type="SUPFAM" id="SSF82771">
    <property type="entry name" value="GIY-YIG endonuclease"/>
    <property type="match status" value="1"/>
</dbReference>
<keyword evidence="3" id="KW-0378">Hydrolase</keyword>
<evidence type="ECO:0000313" key="4">
    <source>
        <dbReference type="Proteomes" id="UP000228740"/>
    </source>
</evidence>
<dbReference type="InterPro" id="IPR050190">
    <property type="entry name" value="UPF0213_domain"/>
</dbReference>
<dbReference type="OrthoDB" id="9807770at2"/>
<dbReference type="EMBL" id="PGFD01000001">
    <property type="protein sequence ID" value="PJJ66596.1"/>
    <property type="molecule type" value="Genomic_DNA"/>
</dbReference>
<comment type="caution">
    <text evidence="3">The sequence shown here is derived from an EMBL/GenBank/DDBJ whole genome shotgun (WGS) entry which is preliminary data.</text>
</comment>
<comment type="similarity">
    <text evidence="1">Belongs to the UPF0213 family.</text>
</comment>
<name>A0A2M9C742_9FLAO</name>
<keyword evidence="3" id="KW-0540">Nuclease</keyword>
<dbReference type="AlphaFoldDB" id="A0A2M9C742"/>
<dbReference type="Gene3D" id="3.40.1440.10">
    <property type="entry name" value="GIY-YIG endonuclease"/>
    <property type="match status" value="1"/>
</dbReference>
<dbReference type="PANTHER" id="PTHR34477:SF5">
    <property type="entry name" value="BSL5627 PROTEIN"/>
    <property type="match status" value="1"/>
</dbReference>
<reference evidence="3 4" key="1">
    <citation type="submission" date="2017-11" db="EMBL/GenBank/DDBJ databases">
        <title>Genomic Encyclopedia of Archaeal and Bacterial Type Strains, Phase II (KMG-II): From Individual Species to Whole Genera.</title>
        <authorList>
            <person name="Goeker M."/>
        </authorList>
    </citation>
    <scope>NUCLEOTIDE SEQUENCE [LARGE SCALE GENOMIC DNA]</scope>
    <source>
        <strain evidence="3 4">DSM 27617</strain>
    </source>
</reference>
<dbReference type="GO" id="GO:0004519">
    <property type="term" value="F:endonuclease activity"/>
    <property type="evidence" value="ECO:0007669"/>
    <property type="project" value="UniProtKB-KW"/>
</dbReference>
<evidence type="ECO:0000313" key="3">
    <source>
        <dbReference type="EMBL" id="PJJ66596.1"/>
    </source>
</evidence>
<dbReference type="CDD" id="cd10448">
    <property type="entry name" value="GIY-YIG_unchar_3"/>
    <property type="match status" value="1"/>
</dbReference>
<protein>
    <submittedName>
        <fullName evidence="3">Putative endonuclease</fullName>
    </submittedName>
</protein>
<dbReference type="Proteomes" id="UP000228740">
    <property type="component" value="Unassembled WGS sequence"/>
</dbReference>
<evidence type="ECO:0000256" key="1">
    <source>
        <dbReference type="ARBA" id="ARBA00007435"/>
    </source>
</evidence>
<dbReference type="InterPro" id="IPR000305">
    <property type="entry name" value="GIY-YIG_endonuc"/>
</dbReference>